<feature type="binding site" evidence="6">
    <location>
        <position position="311"/>
    </location>
    <ligand>
        <name>substrate</name>
    </ligand>
</feature>
<dbReference type="InterPro" id="IPR032466">
    <property type="entry name" value="Metal_Hydrolase"/>
</dbReference>
<dbReference type="Gene3D" id="3.20.20.140">
    <property type="entry name" value="Metal-dependent hydrolases"/>
    <property type="match status" value="1"/>
</dbReference>
<sequence>MSATLKIKGGRVIDPGHLEKTADILIENGRIKEVGASIPDAPDQRVIDARGKIAAPGLIDMHTHLREPGHEYKETIETGCRAAAAGGFTTLCCMPNTRPTNDNRQITEFVIKRAKEAGLARVLPVAAVSEYLSGKNLTEFYDLKEAGAAAVSDDGMPVSDAMLMRRALEYAKGADFFVISHCEDRALSGEGVMNEGPAATALGLSGIPNASESVMVMRDIALAELTGAHVHIAHVSARESVAAIRRAKKQGIQVTAETAPHYFTLTDADVGEYDPNAKMSPPLRSAADRDAIIQGLADGAIDVIATDHAPHSSLEKDLEFDRAANGVIGLETSLALGLGLVRRGFLTLPELIEKMAKNPAKILGIENDLKPGAMADIVLIDPDKTWVIDPGAFFSKSRNTPFRGMSVTGKAVLTVFGGKIVFDELSGRS</sequence>
<keyword evidence="5 6" id="KW-0665">Pyrimidine biosynthesis</keyword>
<feature type="binding site" evidence="6">
    <location>
        <position position="307"/>
    </location>
    <ligand>
        <name>Zn(2+)</name>
        <dbReference type="ChEBI" id="CHEBI:29105"/>
        <label>1</label>
    </ligand>
</feature>
<evidence type="ECO:0000256" key="2">
    <source>
        <dbReference type="ARBA" id="ARBA00010286"/>
    </source>
</evidence>
<evidence type="ECO:0000259" key="7">
    <source>
        <dbReference type="Pfam" id="PF12890"/>
    </source>
</evidence>
<evidence type="ECO:0000256" key="3">
    <source>
        <dbReference type="ARBA" id="ARBA00022723"/>
    </source>
</evidence>
<dbReference type="SUPFAM" id="SSF51338">
    <property type="entry name" value="Composite domain of metallo-dependent hydrolases"/>
    <property type="match status" value="1"/>
</dbReference>
<dbReference type="PROSITE" id="PS00483">
    <property type="entry name" value="DIHYDROOROTASE_2"/>
    <property type="match status" value="1"/>
</dbReference>
<evidence type="ECO:0000256" key="6">
    <source>
        <dbReference type="HAMAP-Rule" id="MF_00220"/>
    </source>
</evidence>
<dbReference type="InterPro" id="IPR002195">
    <property type="entry name" value="Dihydroorotase_CS"/>
</dbReference>
<dbReference type="EMBL" id="CAACVI010000003">
    <property type="protein sequence ID" value="VEN73093.1"/>
    <property type="molecule type" value="Genomic_DNA"/>
</dbReference>
<feature type="binding site" evidence="6">
    <location>
        <position position="96"/>
    </location>
    <ligand>
        <name>substrate</name>
    </ligand>
</feature>
<evidence type="ECO:0000256" key="4">
    <source>
        <dbReference type="ARBA" id="ARBA00022801"/>
    </source>
</evidence>
<dbReference type="Pfam" id="PF12890">
    <property type="entry name" value="DHOase"/>
    <property type="match status" value="1"/>
</dbReference>
<comment type="catalytic activity">
    <reaction evidence="6">
        <text>(S)-dihydroorotate + H2O = N-carbamoyl-L-aspartate + H(+)</text>
        <dbReference type="Rhea" id="RHEA:24296"/>
        <dbReference type="ChEBI" id="CHEBI:15377"/>
        <dbReference type="ChEBI" id="CHEBI:15378"/>
        <dbReference type="ChEBI" id="CHEBI:30864"/>
        <dbReference type="ChEBI" id="CHEBI:32814"/>
        <dbReference type="EC" id="3.5.2.3"/>
    </reaction>
</comment>
<feature type="binding site" evidence="6">
    <location>
        <position position="181"/>
    </location>
    <ligand>
        <name>Zn(2+)</name>
        <dbReference type="ChEBI" id="CHEBI:29105"/>
        <label>2</label>
    </ligand>
</feature>
<name>A0A484HCU1_9BACT</name>
<feature type="binding site" evidence="6">
    <location>
        <begin position="64"/>
        <end position="66"/>
    </location>
    <ligand>
        <name>substrate</name>
    </ligand>
</feature>
<evidence type="ECO:0000256" key="1">
    <source>
        <dbReference type="ARBA" id="ARBA00002368"/>
    </source>
</evidence>
<keyword evidence="6" id="KW-0862">Zinc</keyword>
<keyword evidence="4 6" id="KW-0378">Hydrolase</keyword>
<proteinExistence type="inferred from homology"/>
<dbReference type="HAMAP" id="MF_00220_B">
    <property type="entry name" value="PyrC_classI_B"/>
    <property type="match status" value="1"/>
</dbReference>
<dbReference type="PANTHER" id="PTHR43668">
    <property type="entry name" value="ALLANTOINASE"/>
    <property type="match status" value="1"/>
</dbReference>
<dbReference type="InterPro" id="IPR024403">
    <property type="entry name" value="DHOase_cat"/>
</dbReference>
<feature type="active site" evidence="6">
    <location>
        <position position="307"/>
    </location>
</feature>
<dbReference type="PANTHER" id="PTHR43668:SF2">
    <property type="entry name" value="ALLANTOINASE"/>
    <property type="match status" value="1"/>
</dbReference>
<dbReference type="InterPro" id="IPR004722">
    <property type="entry name" value="DHOase"/>
</dbReference>
<dbReference type="SUPFAM" id="SSF51556">
    <property type="entry name" value="Metallo-dependent hydrolases"/>
    <property type="match status" value="1"/>
</dbReference>
<comment type="similarity">
    <text evidence="2 6">Belongs to the metallo-dependent hydrolases superfamily. DHOase family. Class I DHOase subfamily.</text>
</comment>
<dbReference type="InterPro" id="IPR011059">
    <property type="entry name" value="Metal-dep_hydrolase_composite"/>
</dbReference>
<dbReference type="NCBIfam" id="TIGR00857">
    <property type="entry name" value="pyrC_multi"/>
    <property type="match status" value="1"/>
</dbReference>
<reference evidence="8" key="1">
    <citation type="submission" date="2019-01" db="EMBL/GenBank/DDBJ databases">
        <authorList>
            <consortium name="Genoscope - CEA"/>
            <person name="William W."/>
        </authorList>
    </citation>
    <scope>NUCLEOTIDE SEQUENCE</scope>
    <source>
        <strain evidence="8">CR-1</strain>
    </source>
</reference>
<dbReference type="InterPro" id="IPR050138">
    <property type="entry name" value="DHOase/Allantoinase_Hydrolase"/>
</dbReference>
<feature type="binding site" evidence="6">
    <location>
        <position position="234"/>
    </location>
    <ligand>
        <name>Zn(2+)</name>
        <dbReference type="ChEBI" id="CHEBI:29105"/>
        <label>2</label>
    </ligand>
</feature>
<dbReference type="GO" id="GO:0004038">
    <property type="term" value="F:allantoinase activity"/>
    <property type="evidence" value="ECO:0007669"/>
    <property type="project" value="TreeGrafter"/>
</dbReference>
<evidence type="ECO:0000313" key="8">
    <source>
        <dbReference type="EMBL" id="VEN73093.1"/>
    </source>
</evidence>
<feature type="binding site" evidence="6">
    <location>
        <position position="62"/>
    </location>
    <ligand>
        <name>Zn(2+)</name>
        <dbReference type="ChEBI" id="CHEBI:29105"/>
        <label>1</label>
    </ligand>
</feature>
<organism evidence="8">
    <name type="scientific">uncultured Desulfobacteraceae bacterium</name>
    <dbReference type="NCBI Taxonomy" id="218296"/>
    <lineage>
        <taxon>Bacteria</taxon>
        <taxon>Pseudomonadati</taxon>
        <taxon>Thermodesulfobacteriota</taxon>
        <taxon>Desulfobacteria</taxon>
        <taxon>Desulfobacterales</taxon>
        <taxon>Desulfobacteraceae</taxon>
        <taxon>environmental samples</taxon>
    </lineage>
</organism>
<dbReference type="Gene3D" id="2.30.40.10">
    <property type="entry name" value="Urease, subunit C, domain 1"/>
    <property type="match status" value="1"/>
</dbReference>
<dbReference type="EC" id="3.5.2.3" evidence="6"/>
<dbReference type="GO" id="GO:0044205">
    <property type="term" value="P:'de novo' UMP biosynthetic process"/>
    <property type="evidence" value="ECO:0007669"/>
    <property type="project" value="UniProtKB-UniRule"/>
</dbReference>
<comment type="function">
    <text evidence="1 6">Catalyzes the reversible cyclization of carbamoyl aspartate to dihydroorotate.</text>
</comment>
<dbReference type="AlphaFoldDB" id="A0A484HCU1"/>
<dbReference type="GO" id="GO:0006145">
    <property type="term" value="P:purine nucleobase catabolic process"/>
    <property type="evidence" value="ECO:0007669"/>
    <property type="project" value="TreeGrafter"/>
</dbReference>
<keyword evidence="3 6" id="KW-0479">Metal-binding</keyword>
<comment type="cofactor">
    <cofactor evidence="6">
        <name>Zn(2+)</name>
        <dbReference type="ChEBI" id="CHEBI:29105"/>
    </cofactor>
    <text evidence="6">Binds 2 Zn(2+) ions per subunit.</text>
</comment>
<feature type="binding site" evidence="6">
    <location>
        <position position="154"/>
    </location>
    <ligand>
        <name>Zn(2+)</name>
        <dbReference type="ChEBI" id="CHEBI:29105"/>
        <label>2</label>
    </ligand>
</feature>
<comment type="pathway">
    <text evidence="6">Pyrimidine metabolism; UMP biosynthesis via de novo pathway; (S)-dihydroorotate from bicarbonate: step 3/3.</text>
</comment>
<dbReference type="GO" id="GO:0004151">
    <property type="term" value="F:dihydroorotase activity"/>
    <property type="evidence" value="ECO:0007669"/>
    <property type="project" value="UniProtKB-UniRule"/>
</dbReference>
<feature type="domain" description="Dihydroorotase catalytic" evidence="7">
    <location>
        <begin position="51"/>
        <end position="240"/>
    </location>
</feature>
<protein>
    <recommendedName>
        <fullName evidence="6">Dihydroorotase</fullName>
        <shortName evidence="6">DHOase</shortName>
        <ecNumber evidence="6">3.5.2.3</ecNumber>
    </recommendedName>
</protein>
<comment type="caution">
    <text evidence="6">Lacks conserved residue(s) required for the propagation of feature annotation.</text>
</comment>
<feature type="binding site" evidence="6">
    <location>
        <position position="64"/>
    </location>
    <ligand>
        <name>Zn(2+)</name>
        <dbReference type="ChEBI" id="CHEBI:29105"/>
        <label>1</label>
    </ligand>
</feature>
<accession>A0A484HCU1</accession>
<evidence type="ECO:0000256" key="5">
    <source>
        <dbReference type="ARBA" id="ARBA00022975"/>
    </source>
</evidence>
<gene>
    <name evidence="6 8" type="primary">pyrC</name>
    <name evidence="8" type="ORF">EPICR_110061</name>
</gene>
<feature type="binding site" evidence="6">
    <location>
        <position position="154"/>
    </location>
    <ligand>
        <name>Zn(2+)</name>
        <dbReference type="ChEBI" id="CHEBI:29105"/>
        <label>1</label>
    </ligand>
</feature>
<dbReference type="CDD" id="cd01317">
    <property type="entry name" value="DHOase_IIa"/>
    <property type="match status" value="1"/>
</dbReference>
<dbReference type="GO" id="GO:0005737">
    <property type="term" value="C:cytoplasm"/>
    <property type="evidence" value="ECO:0007669"/>
    <property type="project" value="TreeGrafter"/>
</dbReference>
<dbReference type="UniPathway" id="UPA00070">
    <property type="reaction ID" value="UER00117"/>
</dbReference>
<dbReference type="GO" id="GO:0008270">
    <property type="term" value="F:zinc ion binding"/>
    <property type="evidence" value="ECO:0007669"/>
    <property type="project" value="UniProtKB-UniRule"/>
</dbReference>